<dbReference type="AlphaFoldDB" id="A0A1M6KZ52"/>
<keyword evidence="3" id="KW-1185">Reference proteome</keyword>
<dbReference type="RefSeq" id="WP_072785286.1">
    <property type="nucleotide sequence ID" value="NZ_CP045292.1"/>
</dbReference>
<dbReference type="STRING" id="683124.SAMN05444337_2337"/>
<protein>
    <submittedName>
        <fullName evidence="2">Phosphate-selective porin O and P</fullName>
    </submittedName>
</protein>
<proteinExistence type="predicted"/>
<keyword evidence="1" id="KW-0732">Signal</keyword>
<reference evidence="3" key="1">
    <citation type="submission" date="2016-11" db="EMBL/GenBank/DDBJ databases">
        <authorList>
            <person name="Varghese N."/>
            <person name="Submissions S."/>
        </authorList>
    </citation>
    <scope>NUCLEOTIDE SEQUENCE [LARGE SCALE GENOMIC DNA]</scope>
    <source>
        <strain evidence="3">DSM 22807</strain>
    </source>
</reference>
<dbReference type="Gene3D" id="2.40.160.10">
    <property type="entry name" value="Porin"/>
    <property type="match status" value="1"/>
</dbReference>
<accession>A0A1M6KZ52</accession>
<name>A0A1M6KZ52_9FLAO</name>
<gene>
    <name evidence="2" type="ORF">SAMN05444337_2337</name>
</gene>
<organism evidence="2 3">
    <name type="scientific">Flavobacterium haoranii</name>
    <dbReference type="NCBI Taxonomy" id="683124"/>
    <lineage>
        <taxon>Bacteria</taxon>
        <taxon>Pseudomonadati</taxon>
        <taxon>Bacteroidota</taxon>
        <taxon>Flavobacteriia</taxon>
        <taxon>Flavobacteriales</taxon>
        <taxon>Flavobacteriaceae</taxon>
        <taxon>Flavobacterium</taxon>
    </lineage>
</organism>
<dbReference type="Proteomes" id="UP000184232">
    <property type="component" value="Unassembled WGS sequence"/>
</dbReference>
<evidence type="ECO:0000313" key="2">
    <source>
        <dbReference type="EMBL" id="SHJ64154.1"/>
    </source>
</evidence>
<dbReference type="Pfam" id="PF07396">
    <property type="entry name" value="Porin_O_P"/>
    <property type="match status" value="1"/>
</dbReference>
<feature type="signal peptide" evidence="1">
    <location>
        <begin position="1"/>
        <end position="20"/>
    </location>
</feature>
<evidence type="ECO:0000256" key="1">
    <source>
        <dbReference type="SAM" id="SignalP"/>
    </source>
</evidence>
<dbReference type="InterPro" id="IPR010870">
    <property type="entry name" value="Porin_O/P"/>
</dbReference>
<dbReference type="SUPFAM" id="SSF56935">
    <property type="entry name" value="Porins"/>
    <property type="match status" value="1"/>
</dbReference>
<feature type="chain" id="PRO_5012115977" evidence="1">
    <location>
        <begin position="21"/>
        <end position="406"/>
    </location>
</feature>
<sequence>MKLFSYLLLFLFSVIGFSQEKNDSLKTSNDLKLAALPYYNYGKGLGITSADSLFQLNIRFRMQNRVTYFNEEGKDNRYEAHIRRLRLRFDGYVYNPKFIYVIQLSFAPGDVGEVHEGENINIIRDAVFYYRPNKHWNILFGQTKLPGNRQRVNSSGALQLTDRSINNAKFTIDRDFGVQVYYLQESPEKFSYNVKTAISKGDGRNWTQTSDDGVALTGKVELFPFGSFTKNGIYFEGDLVREKKPKLMLSGVFQQNNRAVRTNGQLGVLLFEPRTMKSYFADLMFKYNGWAFMSAYMQRESKDLITYNPDDFTDFNYVFAGKGMDYQLSYLFRNDYELIGRFSNQFVDKEIRVFTPDTKQYSLGVTKYIREHAFKLQAEVTMDEKTYYDGTTKNNWYVRAQLEIGI</sequence>
<dbReference type="EMBL" id="FQZH01000005">
    <property type="protein sequence ID" value="SHJ64154.1"/>
    <property type="molecule type" value="Genomic_DNA"/>
</dbReference>
<dbReference type="OrthoDB" id="5442696at2"/>
<dbReference type="InterPro" id="IPR023614">
    <property type="entry name" value="Porin_dom_sf"/>
</dbReference>
<evidence type="ECO:0000313" key="3">
    <source>
        <dbReference type="Proteomes" id="UP000184232"/>
    </source>
</evidence>